<keyword evidence="5" id="KW-0999">Mitochondrion inner membrane</keyword>
<evidence type="ECO:0000256" key="6">
    <source>
        <dbReference type="ARBA" id="ARBA00023065"/>
    </source>
</evidence>
<keyword evidence="13" id="KW-1185">Reference proteome</keyword>
<dbReference type="FunFam" id="3.40.1380.10:FF:000003">
    <property type="entry name" value="ATP synthase subunit gamma"/>
    <property type="match status" value="1"/>
</dbReference>
<dbReference type="GO" id="GO:0046933">
    <property type="term" value="F:proton-transporting ATP synthase activity, rotational mechanism"/>
    <property type="evidence" value="ECO:0007669"/>
    <property type="project" value="InterPro"/>
</dbReference>
<dbReference type="EMBL" id="QKKF02020490">
    <property type="protein sequence ID" value="RZF39157.1"/>
    <property type="molecule type" value="Genomic_DNA"/>
</dbReference>
<proteinExistence type="inferred from homology"/>
<evidence type="ECO:0000256" key="2">
    <source>
        <dbReference type="ARBA" id="ARBA00007681"/>
    </source>
</evidence>
<dbReference type="PANTHER" id="PTHR11693:SF22">
    <property type="entry name" value="ATP SYNTHASE SUBUNIT GAMMA, MITOCHONDRIAL"/>
    <property type="match status" value="1"/>
</dbReference>
<sequence length="275" mass="30613">MSSNLRAIQKRLKSVTSIQKITKSMRMVSAAKFARADKLLSDVKAFGLGSKVFYNNFAVEKETKTEEGLVAFAVTSDRGLCGACHNVISKRAGKSLESGGENWLVCVGEKAKSILRYRFADKIRLSVAQVGQKPPTFLDASRIVIEANSLGLNGMTWLIAYNRFESIVKYETSEMIVTSSKSIVESVDLYKFEIEDPEDLVDYLEFSRPALLFYSMCESSCSEQSSRMTAMDNASKNASEMIGRLQLAYNRNRQRLITTELIEIISGASALETKE</sequence>
<dbReference type="Pfam" id="PF00231">
    <property type="entry name" value="ATP-synt"/>
    <property type="match status" value="1"/>
</dbReference>
<accession>A0A482WZY7</accession>
<keyword evidence="6 11" id="KW-0406">Ion transport</keyword>
<dbReference type="InterPro" id="IPR023632">
    <property type="entry name" value="ATP_synth_F1_gsu_CS"/>
</dbReference>
<evidence type="ECO:0000313" key="12">
    <source>
        <dbReference type="EMBL" id="RZF39157.1"/>
    </source>
</evidence>
<name>A0A482WZY7_LAOST</name>
<dbReference type="PANTHER" id="PTHR11693">
    <property type="entry name" value="ATP SYNTHASE GAMMA CHAIN"/>
    <property type="match status" value="1"/>
</dbReference>
<dbReference type="GO" id="GO:0005743">
    <property type="term" value="C:mitochondrial inner membrane"/>
    <property type="evidence" value="ECO:0007669"/>
    <property type="project" value="UniProtKB-SubCell"/>
</dbReference>
<evidence type="ECO:0000256" key="11">
    <source>
        <dbReference type="RuleBase" id="RU004001"/>
    </source>
</evidence>
<dbReference type="NCBIfam" id="TIGR01146">
    <property type="entry name" value="ATPsyn_F1gamma"/>
    <property type="match status" value="1"/>
</dbReference>
<dbReference type="SMR" id="A0A482WZY7"/>
<dbReference type="InterPro" id="IPR000131">
    <property type="entry name" value="ATP_synth_F1_gsu"/>
</dbReference>
<comment type="subcellular location">
    <subcellularLocation>
        <location evidence="1">Mitochondrion inner membrane</location>
        <topology evidence="1">Peripheral membrane protein</topology>
    </subcellularLocation>
</comment>
<dbReference type="PROSITE" id="PS00153">
    <property type="entry name" value="ATPASE_GAMMA"/>
    <property type="match status" value="1"/>
</dbReference>
<reference evidence="12 13" key="1">
    <citation type="journal article" date="2017" name="Gigascience">
        <title>Genome sequence of the small brown planthopper, Laodelphax striatellus.</title>
        <authorList>
            <person name="Zhu J."/>
            <person name="Jiang F."/>
            <person name="Wang X."/>
            <person name="Yang P."/>
            <person name="Bao Y."/>
            <person name="Zhao W."/>
            <person name="Wang W."/>
            <person name="Lu H."/>
            <person name="Wang Q."/>
            <person name="Cui N."/>
            <person name="Li J."/>
            <person name="Chen X."/>
            <person name="Luo L."/>
            <person name="Yu J."/>
            <person name="Kang L."/>
            <person name="Cui F."/>
        </authorList>
    </citation>
    <scope>NUCLEOTIDE SEQUENCE [LARGE SCALE GENOMIC DNA]</scope>
    <source>
        <strain evidence="12">Lst14</strain>
    </source>
</reference>
<dbReference type="InterPro" id="IPR035968">
    <property type="entry name" value="ATP_synth_F1_ATPase_gsu"/>
</dbReference>
<evidence type="ECO:0000256" key="1">
    <source>
        <dbReference type="ARBA" id="ARBA00004637"/>
    </source>
</evidence>
<keyword evidence="4 11" id="KW-0375">Hydrogen ion transport</keyword>
<evidence type="ECO:0000256" key="7">
    <source>
        <dbReference type="ARBA" id="ARBA00023128"/>
    </source>
</evidence>
<evidence type="ECO:0000256" key="3">
    <source>
        <dbReference type="ARBA" id="ARBA00022448"/>
    </source>
</evidence>
<protein>
    <recommendedName>
        <fullName evidence="11">ATP synthase subunit gamma</fullName>
    </recommendedName>
</protein>
<comment type="similarity">
    <text evidence="2 11">Belongs to the ATPase gamma chain family.</text>
</comment>
<comment type="subunit">
    <text evidence="11">F-type ATPases have 2 components, CF(1) - the catalytic core - and CF(0) - the membrane proton channel. CF(1) and CF(0) have multiple subunits.</text>
</comment>
<evidence type="ECO:0000256" key="4">
    <source>
        <dbReference type="ARBA" id="ARBA00022781"/>
    </source>
</evidence>
<dbReference type="Proteomes" id="UP000291343">
    <property type="component" value="Unassembled WGS sequence"/>
</dbReference>
<evidence type="ECO:0000256" key="9">
    <source>
        <dbReference type="ARBA" id="ARBA00023196"/>
    </source>
</evidence>
<gene>
    <name evidence="12" type="ORF">LSTR_LSTR005785</name>
</gene>
<evidence type="ECO:0000313" key="13">
    <source>
        <dbReference type="Proteomes" id="UP000291343"/>
    </source>
</evidence>
<keyword evidence="8" id="KW-0472">Membrane</keyword>
<dbReference type="PRINTS" id="PR00126">
    <property type="entry name" value="ATPASEGAMMA"/>
</dbReference>
<keyword evidence="10 11" id="KW-0066">ATP synthesis</keyword>
<keyword evidence="9 11" id="KW-0139">CF(1)</keyword>
<keyword evidence="7" id="KW-0496">Mitochondrion</keyword>
<dbReference type="AlphaFoldDB" id="A0A482WZY7"/>
<dbReference type="InParanoid" id="A0A482WZY7"/>
<dbReference type="SUPFAM" id="SSF52943">
    <property type="entry name" value="ATP synthase (F1-ATPase), gamma subunit"/>
    <property type="match status" value="1"/>
</dbReference>
<keyword evidence="3 11" id="KW-0813">Transport</keyword>
<evidence type="ECO:0000256" key="5">
    <source>
        <dbReference type="ARBA" id="ARBA00022792"/>
    </source>
</evidence>
<dbReference type="CDD" id="cd12151">
    <property type="entry name" value="F1-ATPase_gamma"/>
    <property type="match status" value="1"/>
</dbReference>
<evidence type="ECO:0000256" key="10">
    <source>
        <dbReference type="ARBA" id="ARBA00023310"/>
    </source>
</evidence>
<comment type="caution">
    <text evidence="12">The sequence shown here is derived from an EMBL/GenBank/DDBJ whole genome shotgun (WGS) entry which is preliminary data.</text>
</comment>
<organism evidence="12 13">
    <name type="scientific">Laodelphax striatellus</name>
    <name type="common">Small brown planthopper</name>
    <name type="synonym">Delphax striatella</name>
    <dbReference type="NCBI Taxonomy" id="195883"/>
    <lineage>
        <taxon>Eukaryota</taxon>
        <taxon>Metazoa</taxon>
        <taxon>Ecdysozoa</taxon>
        <taxon>Arthropoda</taxon>
        <taxon>Hexapoda</taxon>
        <taxon>Insecta</taxon>
        <taxon>Pterygota</taxon>
        <taxon>Neoptera</taxon>
        <taxon>Paraneoptera</taxon>
        <taxon>Hemiptera</taxon>
        <taxon>Auchenorrhyncha</taxon>
        <taxon>Fulgoroidea</taxon>
        <taxon>Delphacidae</taxon>
        <taxon>Criomorphinae</taxon>
        <taxon>Laodelphax</taxon>
    </lineage>
</organism>
<dbReference type="GO" id="GO:0045259">
    <property type="term" value="C:proton-transporting ATP synthase complex"/>
    <property type="evidence" value="ECO:0007669"/>
    <property type="project" value="UniProtKB-KW"/>
</dbReference>
<evidence type="ECO:0000256" key="8">
    <source>
        <dbReference type="ARBA" id="ARBA00023136"/>
    </source>
</evidence>
<dbReference type="Gene3D" id="3.40.1380.10">
    <property type="match status" value="1"/>
</dbReference>
<dbReference type="STRING" id="195883.A0A482WZY7"/>
<dbReference type="OrthoDB" id="239812at2759"/>
<dbReference type="Gene3D" id="1.10.287.80">
    <property type="entry name" value="ATP synthase, gamma subunit, helix hairpin domain"/>
    <property type="match status" value="1"/>
</dbReference>